<dbReference type="Pfam" id="PF13532">
    <property type="entry name" value="2OG-FeII_Oxy_2"/>
    <property type="match status" value="1"/>
</dbReference>
<dbReference type="OrthoDB" id="6614653at2759"/>
<dbReference type="RefSeq" id="XP_040726549.1">
    <property type="nucleotide sequence ID" value="XM_040867601.1"/>
</dbReference>
<dbReference type="InterPro" id="IPR005123">
    <property type="entry name" value="Oxoglu/Fe-dep_dioxygenase_dom"/>
</dbReference>
<accession>A0A1Y2FNH6</accession>
<keyword evidence="8" id="KW-1185">Reference proteome</keyword>
<evidence type="ECO:0000313" key="8">
    <source>
        <dbReference type="Proteomes" id="UP000193685"/>
    </source>
</evidence>
<evidence type="ECO:0000256" key="3">
    <source>
        <dbReference type="ARBA" id="ARBA00023002"/>
    </source>
</evidence>
<keyword evidence="3" id="KW-0560">Oxidoreductase</keyword>
<keyword evidence="4 5" id="KW-0408">Iron</keyword>
<dbReference type="PANTHER" id="PTHR16557:SF2">
    <property type="entry name" value="NUCLEIC ACID DIOXYGENASE ALKBH1"/>
    <property type="match status" value="1"/>
</dbReference>
<evidence type="ECO:0000259" key="6">
    <source>
        <dbReference type="PROSITE" id="PS51471"/>
    </source>
</evidence>
<sequence length="343" mass="37828">MRRAQLLAAHKQAAQPEHVTAFRAAEKKYKSRVPPPDYSQIIEVATLPGEAIQVSCVIDGQELFGQDLKICLLSGHPGIVILPGALKPEAQRLLVEKLLTNTAKAPNACNLDTHYVMPKRGLWACYQDALDGHDILIQAKHELEPTTEKLPDGRRLIDGTPDLSMSAKKPAPPSQTVQSELASTLMAKLRWTNLGLEYHWTSKSYQLTDPIPVPQEWTDLSRAVVSALGLDFQPESGIVNYYQLKSTLMAHVDQSEVAQQPLVSVSLGHSAVFLLGGESRDVPPTALYLHSGDVLVMSGPARRAFHGIPRIIEGSLPAHFQNWGHYTTYLSTTRINVNIRQVF</sequence>
<gene>
    <name evidence="7" type="ORF">BCR37DRAFT_345094</name>
</gene>
<name>A0A1Y2FNH6_PROLT</name>
<dbReference type="Gene3D" id="2.60.120.590">
    <property type="entry name" value="Alpha-ketoglutarate-dependent dioxygenase AlkB-like"/>
    <property type="match status" value="1"/>
</dbReference>
<dbReference type="PROSITE" id="PS51471">
    <property type="entry name" value="FE2OG_OXY"/>
    <property type="match status" value="1"/>
</dbReference>
<feature type="domain" description="Fe2OG dioxygenase" evidence="6">
    <location>
        <begin position="233"/>
        <end position="343"/>
    </location>
</feature>
<comment type="caution">
    <text evidence="7">The sequence shown here is derived from an EMBL/GenBank/DDBJ whole genome shotgun (WGS) entry which is preliminary data.</text>
</comment>
<dbReference type="OMA" id="WSTKSYD"/>
<evidence type="ECO:0000313" key="7">
    <source>
        <dbReference type="EMBL" id="ORY84766.1"/>
    </source>
</evidence>
<evidence type="ECO:0000256" key="4">
    <source>
        <dbReference type="ARBA" id="ARBA00023004"/>
    </source>
</evidence>
<keyword evidence="2" id="KW-0223">Dioxygenase</keyword>
<dbReference type="EMBL" id="MCFI01000005">
    <property type="protein sequence ID" value="ORY84766.1"/>
    <property type="molecule type" value="Genomic_DNA"/>
</dbReference>
<dbReference type="GO" id="GO:0051213">
    <property type="term" value="F:dioxygenase activity"/>
    <property type="evidence" value="ECO:0007669"/>
    <property type="project" value="UniProtKB-KW"/>
</dbReference>
<dbReference type="InterPro" id="IPR027450">
    <property type="entry name" value="AlkB-like"/>
</dbReference>
<comment type="cofactor">
    <cofactor evidence="5">
        <name>Fe(2+)</name>
        <dbReference type="ChEBI" id="CHEBI:29033"/>
    </cofactor>
    <text evidence="5">Binds 1 Fe(2+) ion per subunit.</text>
</comment>
<proteinExistence type="predicted"/>
<dbReference type="AlphaFoldDB" id="A0A1Y2FNH6"/>
<dbReference type="STRING" id="56484.A0A1Y2FNH6"/>
<dbReference type="GO" id="GO:0005634">
    <property type="term" value="C:nucleus"/>
    <property type="evidence" value="ECO:0007669"/>
    <property type="project" value="TreeGrafter"/>
</dbReference>
<feature type="binding site" evidence="5">
    <location>
        <position position="253"/>
    </location>
    <ligand>
        <name>Fe cation</name>
        <dbReference type="ChEBI" id="CHEBI:24875"/>
        <note>catalytic</note>
    </ligand>
</feature>
<dbReference type="GeneID" id="63784200"/>
<dbReference type="SUPFAM" id="SSF51197">
    <property type="entry name" value="Clavaminate synthase-like"/>
    <property type="match status" value="1"/>
</dbReference>
<dbReference type="InterPro" id="IPR037151">
    <property type="entry name" value="AlkB-like_sf"/>
</dbReference>
<dbReference type="GO" id="GO:0046872">
    <property type="term" value="F:metal ion binding"/>
    <property type="evidence" value="ECO:0007669"/>
    <property type="project" value="UniProtKB-KW"/>
</dbReference>
<feature type="binding site" evidence="5">
    <location>
        <position position="306"/>
    </location>
    <ligand>
        <name>Fe cation</name>
        <dbReference type="ChEBI" id="CHEBI:24875"/>
        <note>catalytic</note>
    </ligand>
</feature>
<dbReference type="GO" id="GO:0005737">
    <property type="term" value="C:cytoplasm"/>
    <property type="evidence" value="ECO:0007669"/>
    <property type="project" value="TreeGrafter"/>
</dbReference>
<organism evidence="7 8">
    <name type="scientific">Protomyces lactucae-debilis</name>
    <dbReference type="NCBI Taxonomy" id="2754530"/>
    <lineage>
        <taxon>Eukaryota</taxon>
        <taxon>Fungi</taxon>
        <taxon>Dikarya</taxon>
        <taxon>Ascomycota</taxon>
        <taxon>Taphrinomycotina</taxon>
        <taxon>Taphrinomycetes</taxon>
        <taxon>Taphrinales</taxon>
        <taxon>Protomycetaceae</taxon>
        <taxon>Protomyces</taxon>
    </lineage>
</organism>
<keyword evidence="1 5" id="KW-0479">Metal-binding</keyword>
<dbReference type="PANTHER" id="PTHR16557">
    <property type="entry name" value="ALKYLATED DNA REPAIR PROTEIN ALKB-RELATED"/>
    <property type="match status" value="1"/>
</dbReference>
<dbReference type="InterPro" id="IPR004574">
    <property type="entry name" value="Alkb"/>
</dbReference>
<evidence type="ECO:0000256" key="2">
    <source>
        <dbReference type="ARBA" id="ARBA00022964"/>
    </source>
</evidence>
<dbReference type="Proteomes" id="UP000193685">
    <property type="component" value="Unassembled WGS sequence"/>
</dbReference>
<feature type="binding site" evidence="5">
    <location>
        <position position="251"/>
    </location>
    <ligand>
        <name>Fe cation</name>
        <dbReference type="ChEBI" id="CHEBI:24875"/>
        <note>catalytic</note>
    </ligand>
</feature>
<evidence type="ECO:0000256" key="1">
    <source>
        <dbReference type="ARBA" id="ARBA00022723"/>
    </source>
</evidence>
<reference evidence="7 8" key="1">
    <citation type="submission" date="2016-07" db="EMBL/GenBank/DDBJ databases">
        <title>Pervasive Adenine N6-methylation of Active Genes in Fungi.</title>
        <authorList>
            <consortium name="DOE Joint Genome Institute"/>
            <person name="Mondo S.J."/>
            <person name="Dannebaum R.O."/>
            <person name="Kuo R.C."/>
            <person name="Labutti K."/>
            <person name="Haridas S."/>
            <person name="Kuo A."/>
            <person name="Salamov A."/>
            <person name="Ahrendt S.R."/>
            <person name="Lipzen A."/>
            <person name="Sullivan W."/>
            <person name="Andreopoulos W.B."/>
            <person name="Clum A."/>
            <person name="Lindquist E."/>
            <person name="Daum C."/>
            <person name="Ramamoorthy G.K."/>
            <person name="Gryganskyi A."/>
            <person name="Culley D."/>
            <person name="Magnuson J.K."/>
            <person name="James T.Y."/>
            <person name="O'Malley M.A."/>
            <person name="Stajich J.E."/>
            <person name="Spatafora J.W."/>
            <person name="Visel A."/>
            <person name="Grigoriev I.V."/>
        </authorList>
    </citation>
    <scope>NUCLEOTIDE SEQUENCE [LARGE SCALE GENOMIC DNA]</scope>
    <source>
        <strain evidence="7 8">12-1054</strain>
    </source>
</reference>
<evidence type="ECO:0000256" key="5">
    <source>
        <dbReference type="PIRSR" id="PIRSR604574-2"/>
    </source>
</evidence>
<protein>
    <recommendedName>
        <fullName evidence="6">Fe2OG dioxygenase domain-containing protein</fullName>
    </recommendedName>
</protein>